<name>A0AAP2W4M2_9EURY</name>
<reference evidence="2 3" key="1">
    <citation type="submission" date="2017-11" db="EMBL/GenBank/DDBJ databases">
        <title>Isolation and Characterization of Family Methanocellaceae Species from Potential Methane Hydrate Area Offshore Southwestern Taiwan.</title>
        <authorList>
            <person name="Zhang W.-L."/>
            <person name="Chen W.-C."/>
            <person name="Lai M.-C."/>
            <person name="Chen S.-C."/>
        </authorList>
    </citation>
    <scope>NUCLEOTIDE SEQUENCE [LARGE SCALE GENOMIC DNA]</scope>
    <source>
        <strain evidence="2 3">CWC-04</strain>
    </source>
</reference>
<accession>A0AAP2W4M2</accession>
<keyword evidence="1" id="KW-1133">Transmembrane helix</keyword>
<gene>
    <name evidence="2" type="ORF">CUJ83_00165</name>
</gene>
<evidence type="ECO:0000313" key="3">
    <source>
        <dbReference type="Proteomes" id="UP001320159"/>
    </source>
</evidence>
<dbReference type="RefSeq" id="WP_230739157.1">
    <property type="nucleotide sequence ID" value="NZ_PGCK01000001.1"/>
</dbReference>
<dbReference type="Proteomes" id="UP001320159">
    <property type="component" value="Unassembled WGS sequence"/>
</dbReference>
<protein>
    <submittedName>
        <fullName evidence="2">Uncharacterized protein</fullName>
    </submittedName>
</protein>
<keyword evidence="1" id="KW-0472">Membrane</keyword>
<comment type="caution">
    <text evidence="2">The sequence shown here is derived from an EMBL/GenBank/DDBJ whole genome shotgun (WGS) entry which is preliminary data.</text>
</comment>
<keyword evidence="3" id="KW-1185">Reference proteome</keyword>
<sequence length="64" mass="7797">MEYEMLLLFISFGWFMSVTVIFLMYVRMRQLSEELRKVKDEIELSDDEFHGLERGITDFKKIEI</sequence>
<evidence type="ECO:0000256" key="1">
    <source>
        <dbReference type="SAM" id="Phobius"/>
    </source>
</evidence>
<evidence type="ECO:0000313" key="2">
    <source>
        <dbReference type="EMBL" id="MCD1293412.1"/>
    </source>
</evidence>
<feature type="transmembrane region" description="Helical" evidence="1">
    <location>
        <begin position="6"/>
        <end position="26"/>
    </location>
</feature>
<dbReference type="AlphaFoldDB" id="A0AAP2W4M2"/>
<organism evidence="2 3">
    <name type="scientific">Methanooceanicella nereidis</name>
    <dbReference type="NCBI Taxonomy" id="2052831"/>
    <lineage>
        <taxon>Archaea</taxon>
        <taxon>Methanobacteriati</taxon>
        <taxon>Methanobacteriota</taxon>
        <taxon>Stenosarchaea group</taxon>
        <taxon>Methanomicrobia</taxon>
        <taxon>Methanocellales</taxon>
        <taxon>Methanocellaceae</taxon>
        <taxon>Methanooceanicella</taxon>
    </lineage>
</organism>
<dbReference type="EMBL" id="PGCK01000001">
    <property type="protein sequence ID" value="MCD1293412.1"/>
    <property type="molecule type" value="Genomic_DNA"/>
</dbReference>
<keyword evidence="1" id="KW-0812">Transmembrane</keyword>
<proteinExistence type="predicted"/>